<dbReference type="PROSITE" id="PS00678">
    <property type="entry name" value="WD_REPEATS_1"/>
    <property type="match status" value="2"/>
</dbReference>
<gene>
    <name evidence="9" type="ORF">H4219_000122</name>
</gene>
<dbReference type="PRINTS" id="PR00320">
    <property type="entry name" value="GPROTEINBRPT"/>
</dbReference>
<dbReference type="GO" id="GO:0006357">
    <property type="term" value="P:regulation of transcription by RNA polymerase II"/>
    <property type="evidence" value="ECO:0007669"/>
    <property type="project" value="TreeGrafter"/>
</dbReference>
<dbReference type="PROSITE" id="PS50896">
    <property type="entry name" value="LISH"/>
    <property type="match status" value="1"/>
</dbReference>
<evidence type="ECO:0000313" key="9">
    <source>
        <dbReference type="EMBL" id="KAJ1922260.1"/>
    </source>
</evidence>
<dbReference type="Gene3D" id="1.20.960.30">
    <property type="match status" value="1"/>
</dbReference>
<feature type="repeat" description="WD" evidence="7">
    <location>
        <begin position="451"/>
        <end position="492"/>
    </location>
</feature>
<keyword evidence="5" id="KW-0804">Transcription</keyword>
<dbReference type="GO" id="GO:0003714">
    <property type="term" value="F:transcription corepressor activity"/>
    <property type="evidence" value="ECO:0007669"/>
    <property type="project" value="InterPro"/>
</dbReference>
<proteinExistence type="predicted"/>
<name>A0A9W8A3U7_9FUNG</name>
<feature type="repeat" description="WD" evidence="7">
    <location>
        <begin position="368"/>
        <end position="409"/>
    </location>
</feature>
<evidence type="ECO:0000256" key="1">
    <source>
        <dbReference type="ARBA" id="ARBA00004123"/>
    </source>
</evidence>
<dbReference type="Gene3D" id="2.130.10.10">
    <property type="entry name" value="YVTN repeat-like/Quinoprotein amine dehydrogenase"/>
    <property type="match status" value="1"/>
</dbReference>
<sequence length="616" mass="67342">MPLTSSDVNYLVYRYLKESGFLHSSYIFQYESQIHKNKNEDPNVDPGLLIRVLQKGLQYMEIEKHLNEDGTARLCDAPFNLLGRHVCSYSGNTYPATKASDGHQQHQSPPLSRNNTKQNISAQQDGNDSSMDIDAGGTTIVHTSTPVNTLHTPVSAEQPNGDSKTTPKLEKNKNENADSNINTNSNSVTATATTTTNANSKTKGTPEISPASQHAKASNNGIEGNAQSANKHNEPKNNGDAMDVETPTNSTVAAQGTAGKTKDRPKTNDGAMILRGHDVAVFMSSWNTASSRFIATGGGDGTARIWDLSKISAGEDNYSVVLQHLPNLSDKLDVTAVTWNSAGTLLATVSYDGQIRIWTQRGELRHIMRLHQGPVVALKWNKKGDLLLSGSLDKTIILWDTMTGDCKQQFEEHSAPVLDIDWLDNATFASGSQDRSIMIWKIDQEKPIKKFVGHKGDVNTVKWHSAGKYLASASDDGTAKVWSMDTTEVWQTFTGHTQQVYAIEWMPRKDRAILATGSFDGTIRIWDADNGNCLRVISSHSEAIHCIAFSPDGRLLASGAFDKKIRIAHLKNESMSKSYDAEDGVYDVQWSSNGALAASIANGTVMILEPYKSSKQ</sequence>
<evidence type="ECO:0000256" key="4">
    <source>
        <dbReference type="ARBA" id="ARBA00023015"/>
    </source>
</evidence>
<dbReference type="InterPro" id="IPR045183">
    <property type="entry name" value="Ebi-like"/>
</dbReference>
<keyword evidence="2 7" id="KW-0853">WD repeat</keyword>
<feature type="repeat" description="WD" evidence="7">
    <location>
        <begin position="334"/>
        <end position="358"/>
    </location>
</feature>
<comment type="subcellular location">
    <subcellularLocation>
        <location evidence="1">Nucleus</location>
    </subcellularLocation>
</comment>
<feature type="repeat" description="WD" evidence="7">
    <location>
        <begin position="410"/>
        <end position="450"/>
    </location>
</feature>
<dbReference type="Pfam" id="PF00400">
    <property type="entry name" value="WD40"/>
    <property type="match status" value="7"/>
</dbReference>
<dbReference type="InterPro" id="IPR001680">
    <property type="entry name" value="WD40_rpt"/>
</dbReference>
<dbReference type="InterPro" id="IPR036322">
    <property type="entry name" value="WD40_repeat_dom_sf"/>
</dbReference>
<feature type="compositionally biased region" description="Polar residues" evidence="8">
    <location>
        <begin position="210"/>
        <end position="230"/>
    </location>
</feature>
<protein>
    <recommendedName>
        <fullName evidence="11">WD40 repeat-like protein</fullName>
    </recommendedName>
</protein>
<reference evidence="9" key="1">
    <citation type="submission" date="2022-07" db="EMBL/GenBank/DDBJ databases">
        <title>Phylogenomic reconstructions and comparative analyses of Kickxellomycotina fungi.</title>
        <authorList>
            <person name="Reynolds N.K."/>
            <person name="Stajich J.E."/>
            <person name="Barry K."/>
            <person name="Grigoriev I.V."/>
            <person name="Crous P."/>
            <person name="Smith M.E."/>
        </authorList>
    </citation>
    <scope>NUCLEOTIDE SEQUENCE</scope>
    <source>
        <strain evidence="9">NBRC 100468</strain>
    </source>
</reference>
<dbReference type="Pfam" id="PF08513">
    <property type="entry name" value="LisH"/>
    <property type="match status" value="1"/>
</dbReference>
<accession>A0A9W8A3U7</accession>
<dbReference type="InterPro" id="IPR015943">
    <property type="entry name" value="WD40/YVTN_repeat-like_dom_sf"/>
</dbReference>
<feature type="region of interest" description="Disordered" evidence="8">
    <location>
        <begin position="97"/>
        <end position="270"/>
    </location>
</feature>
<dbReference type="SMART" id="SM00320">
    <property type="entry name" value="WD40"/>
    <property type="match status" value="8"/>
</dbReference>
<keyword evidence="6" id="KW-0539">Nucleus</keyword>
<feature type="repeat" description="WD" evidence="7">
    <location>
        <begin position="537"/>
        <end position="578"/>
    </location>
</feature>
<evidence type="ECO:0008006" key="11">
    <source>
        <dbReference type="Google" id="ProtNLM"/>
    </source>
</evidence>
<evidence type="ECO:0000256" key="7">
    <source>
        <dbReference type="PROSITE-ProRule" id="PRU00221"/>
    </source>
</evidence>
<dbReference type="InterPro" id="IPR006594">
    <property type="entry name" value="LisH"/>
</dbReference>
<feature type="compositionally biased region" description="Polar residues" evidence="8">
    <location>
        <begin position="105"/>
        <end position="130"/>
    </location>
</feature>
<dbReference type="SUPFAM" id="SSF50978">
    <property type="entry name" value="WD40 repeat-like"/>
    <property type="match status" value="1"/>
</dbReference>
<dbReference type="PANTHER" id="PTHR22846">
    <property type="entry name" value="WD40 REPEAT PROTEIN"/>
    <property type="match status" value="1"/>
</dbReference>
<evidence type="ECO:0000256" key="3">
    <source>
        <dbReference type="ARBA" id="ARBA00022737"/>
    </source>
</evidence>
<evidence type="ECO:0000256" key="2">
    <source>
        <dbReference type="ARBA" id="ARBA00022574"/>
    </source>
</evidence>
<dbReference type="Proteomes" id="UP001150538">
    <property type="component" value="Unassembled WGS sequence"/>
</dbReference>
<feature type="compositionally biased region" description="Low complexity" evidence="8">
    <location>
        <begin position="179"/>
        <end position="202"/>
    </location>
</feature>
<evidence type="ECO:0000313" key="10">
    <source>
        <dbReference type="Proteomes" id="UP001150538"/>
    </source>
</evidence>
<evidence type="ECO:0000256" key="5">
    <source>
        <dbReference type="ARBA" id="ARBA00023163"/>
    </source>
</evidence>
<feature type="compositionally biased region" description="Polar residues" evidence="8">
    <location>
        <begin position="140"/>
        <end position="164"/>
    </location>
</feature>
<keyword evidence="10" id="KW-1185">Reference proteome</keyword>
<dbReference type="SMART" id="SM00667">
    <property type="entry name" value="LisH"/>
    <property type="match status" value="1"/>
</dbReference>
<dbReference type="FunFam" id="1.20.960.30:FF:000001">
    <property type="entry name" value="F-box-like/WD repeat-containing protein TBL1XR1"/>
    <property type="match status" value="1"/>
</dbReference>
<keyword evidence="4" id="KW-0805">Transcription regulation</keyword>
<feature type="repeat" description="WD" evidence="7">
    <location>
        <begin position="493"/>
        <end position="536"/>
    </location>
</feature>
<dbReference type="EMBL" id="JANBPU010000001">
    <property type="protein sequence ID" value="KAJ1922260.1"/>
    <property type="molecule type" value="Genomic_DNA"/>
</dbReference>
<dbReference type="PANTHER" id="PTHR22846:SF2">
    <property type="entry name" value="F-BOX-LIKE_WD REPEAT-CONTAINING PROTEIN EBI"/>
    <property type="match status" value="1"/>
</dbReference>
<dbReference type="InterPro" id="IPR020472">
    <property type="entry name" value="WD40_PAC1"/>
</dbReference>
<feature type="repeat" description="WD" evidence="7">
    <location>
        <begin position="274"/>
        <end position="309"/>
    </location>
</feature>
<evidence type="ECO:0000256" key="6">
    <source>
        <dbReference type="ARBA" id="ARBA00023242"/>
    </source>
</evidence>
<organism evidence="9 10">
    <name type="scientific">Mycoemilia scoparia</name>
    <dbReference type="NCBI Taxonomy" id="417184"/>
    <lineage>
        <taxon>Eukaryota</taxon>
        <taxon>Fungi</taxon>
        <taxon>Fungi incertae sedis</taxon>
        <taxon>Zoopagomycota</taxon>
        <taxon>Kickxellomycotina</taxon>
        <taxon>Kickxellomycetes</taxon>
        <taxon>Kickxellales</taxon>
        <taxon>Kickxellaceae</taxon>
        <taxon>Mycoemilia</taxon>
    </lineage>
</organism>
<evidence type="ECO:0000256" key="8">
    <source>
        <dbReference type="SAM" id="MobiDB-lite"/>
    </source>
</evidence>
<feature type="compositionally biased region" description="Basic and acidic residues" evidence="8">
    <location>
        <begin position="165"/>
        <end position="176"/>
    </location>
</feature>
<dbReference type="GO" id="GO:0034967">
    <property type="term" value="C:Set3 complex"/>
    <property type="evidence" value="ECO:0007669"/>
    <property type="project" value="TreeGrafter"/>
</dbReference>
<dbReference type="PROSITE" id="PS50294">
    <property type="entry name" value="WD_REPEATS_REGION"/>
    <property type="match status" value="7"/>
</dbReference>
<dbReference type="InterPro" id="IPR019775">
    <property type="entry name" value="WD40_repeat_CS"/>
</dbReference>
<dbReference type="CDD" id="cd00200">
    <property type="entry name" value="WD40"/>
    <property type="match status" value="1"/>
</dbReference>
<keyword evidence="3" id="KW-0677">Repeat</keyword>
<comment type="caution">
    <text evidence="9">The sequence shown here is derived from an EMBL/GenBank/DDBJ whole genome shotgun (WGS) entry which is preliminary data.</text>
</comment>
<dbReference type="FunFam" id="2.130.10.10:FF:000218">
    <property type="entry name" value="WD40 repeat-containing protein HOS15"/>
    <property type="match status" value="1"/>
</dbReference>
<dbReference type="OrthoDB" id="1367865at2759"/>
<dbReference type="AlphaFoldDB" id="A0A9W8A3U7"/>
<dbReference type="PROSITE" id="PS50082">
    <property type="entry name" value="WD_REPEATS_2"/>
    <property type="match status" value="7"/>
</dbReference>